<proteinExistence type="predicted"/>
<sequence length="216" mass="24718">MFLLSKINQLFDERLFSILPIIIILISIVFGKLIGLIFNKTKTEEKKQSQLAYLTKSSVTPILVNDKNRQLLSELKSSLCDLTLSQEKIKQIQQIFAHDSDAATFVTFYHEKKEAFICTGLISNGKSITFTQAIDEHFLEQLQGGLLSDQKESLSSEFRAILSILDHHVQLTGTNKQIVSKKISDYLYQINEDPTAQVPEYSFTYTKEHSVNQYKY</sequence>
<evidence type="ECO:0000256" key="1">
    <source>
        <dbReference type="SAM" id="Phobius"/>
    </source>
</evidence>
<evidence type="ECO:0008006" key="4">
    <source>
        <dbReference type="Google" id="ProtNLM"/>
    </source>
</evidence>
<organism evidence="2 3">
    <name type="scientific">Enterococcus wangshanyuanii</name>
    <dbReference type="NCBI Taxonomy" id="2005703"/>
    <lineage>
        <taxon>Bacteria</taxon>
        <taxon>Bacillati</taxon>
        <taxon>Bacillota</taxon>
        <taxon>Bacilli</taxon>
        <taxon>Lactobacillales</taxon>
        <taxon>Enterococcaceae</taxon>
        <taxon>Enterococcus</taxon>
    </lineage>
</organism>
<keyword evidence="1" id="KW-0472">Membrane</keyword>
<evidence type="ECO:0000313" key="3">
    <source>
        <dbReference type="Proteomes" id="UP000630615"/>
    </source>
</evidence>
<keyword evidence="1" id="KW-0812">Transmembrane</keyword>
<dbReference type="Proteomes" id="UP000630615">
    <property type="component" value="Unassembled WGS sequence"/>
</dbReference>
<dbReference type="RefSeq" id="WP_088269248.1">
    <property type="nucleotide sequence ID" value="NZ_BMKI01000002.1"/>
</dbReference>
<gene>
    <name evidence="2" type="ORF">GCM10011573_14100</name>
</gene>
<evidence type="ECO:0000313" key="2">
    <source>
        <dbReference type="EMBL" id="GGC85634.1"/>
    </source>
</evidence>
<keyword evidence="1" id="KW-1133">Transmembrane helix</keyword>
<keyword evidence="3" id="KW-1185">Reference proteome</keyword>
<protein>
    <recommendedName>
        <fullName evidence="4">TPM domain-containing protein</fullName>
    </recommendedName>
</protein>
<name>A0ABQ1NUV4_9ENTE</name>
<feature type="transmembrane region" description="Helical" evidence="1">
    <location>
        <begin position="15"/>
        <end position="38"/>
    </location>
</feature>
<comment type="caution">
    <text evidence="2">The sequence shown here is derived from an EMBL/GenBank/DDBJ whole genome shotgun (WGS) entry which is preliminary data.</text>
</comment>
<dbReference type="EMBL" id="BMKI01000002">
    <property type="protein sequence ID" value="GGC85634.1"/>
    <property type="molecule type" value="Genomic_DNA"/>
</dbReference>
<reference evidence="3" key="1">
    <citation type="journal article" date="2019" name="Int. J. Syst. Evol. Microbiol.">
        <title>The Global Catalogue of Microorganisms (GCM) 10K type strain sequencing project: providing services to taxonomists for standard genome sequencing and annotation.</title>
        <authorList>
            <consortium name="The Broad Institute Genomics Platform"/>
            <consortium name="The Broad Institute Genome Sequencing Center for Infectious Disease"/>
            <person name="Wu L."/>
            <person name="Ma J."/>
        </authorList>
    </citation>
    <scope>NUCLEOTIDE SEQUENCE [LARGE SCALE GENOMIC DNA]</scope>
    <source>
        <strain evidence="3">CGMCC 1.15942</strain>
    </source>
</reference>
<accession>A0ABQ1NUV4</accession>